<dbReference type="RefSeq" id="WP_116685636.1">
    <property type="nucleotide sequence ID" value="NZ_CAWNYD010000001.1"/>
</dbReference>
<keyword evidence="1" id="KW-0479">Metal-binding</keyword>
<dbReference type="PROSITE" id="PS50966">
    <property type="entry name" value="ZF_SWIM"/>
    <property type="match status" value="1"/>
</dbReference>
<proteinExistence type="predicted"/>
<dbReference type="GO" id="GO:0008270">
    <property type="term" value="F:zinc ion binding"/>
    <property type="evidence" value="ECO:0007669"/>
    <property type="project" value="UniProtKB-KW"/>
</dbReference>
<sequence length="589" mass="68661">MNNKPDINQTTIEKLAGTAVFSVGQQYFEQGRVGELRFTSDRIFTQVESASNECLKHQVEIQHSQRGLAGNCSCPDSEGIDFCKHCVASALKLQQHLLQQTSGQTHSLSAALGTGSAKDQLLIDWLQQQDKSQLVEIAWSFIGQNKSLRKSYQLKAELGSGLLDSKTIRKQITAAIPYNRHYYYEKTQEFFEQLSATFSIILFAMEQLPGQQRFELLDYSLLRLEKALQTIDDSAGCRLPLIELLQRQYQLAFHHASWSDLEQARQLLKMATETERFSDFYGDVPEQYSYSISQKALDIFYLQAEKKWRQLPPITDDSWQARKPYFTLEKLLLDKAQAENNTKQCIEISMKTAATEFQFAQLAEWQLELGDFVTAQTVLDRAFSKSRHADKSHLHHIQQQIWIETDRFNVAIEDQWQQFTELCNEQEFLRLMELAEASPLAADQQDYWLNKSINWLVEKITPEKRQFIRQHKLNTLLCIYLYNEDIESAWQLSQQYQFPAELLQELARELFSFPERAVQLYRETAEYYIKLNTAHSYQQAIATLKALVKQLSHSTEKILVKETLDYIKQNFSNNHDFIYYLKKDFPEFK</sequence>
<evidence type="ECO:0000259" key="2">
    <source>
        <dbReference type="PROSITE" id="PS50966"/>
    </source>
</evidence>
<evidence type="ECO:0000313" key="4">
    <source>
        <dbReference type="Proteomes" id="UP000244906"/>
    </source>
</evidence>
<dbReference type="InterPro" id="IPR007527">
    <property type="entry name" value="Znf_SWIM"/>
</dbReference>
<dbReference type="AlphaFoldDB" id="A0A2V1H260"/>
<dbReference type="EMBL" id="QDDL01000001">
    <property type="protein sequence ID" value="PVZ72050.1"/>
    <property type="molecule type" value="Genomic_DNA"/>
</dbReference>
<evidence type="ECO:0000313" key="3">
    <source>
        <dbReference type="EMBL" id="PVZ72050.1"/>
    </source>
</evidence>
<name>A0A2V1H260_9GAMM</name>
<accession>A0A2V1H260</accession>
<comment type="caution">
    <text evidence="3">The sequence shown here is derived from an EMBL/GenBank/DDBJ whole genome shotgun (WGS) entry which is preliminary data.</text>
</comment>
<feature type="domain" description="SWIM-type" evidence="2">
    <location>
        <begin position="57"/>
        <end position="94"/>
    </location>
</feature>
<protein>
    <recommendedName>
        <fullName evidence="2">SWIM-type domain-containing protein</fullName>
    </recommendedName>
</protein>
<gene>
    <name evidence="3" type="ORF">DC094_03250</name>
</gene>
<dbReference type="OrthoDB" id="7187515at2"/>
<reference evidence="3 4" key="1">
    <citation type="submission" date="2018-04" db="EMBL/GenBank/DDBJ databases">
        <title>Thalassorhabdus spongiae gen. nov., sp. nov., isolated from a marine sponge in South-West Iceland.</title>
        <authorList>
            <person name="Knobloch S."/>
            <person name="Daussin A."/>
            <person name="Johannsson R."/>
            <person name="Marteinsson V.T."/>
        </authorList>
    </citation>
    <scope>NUCLEOTIDE SEQUENCE [LARGE SCALE GENOMIC DNA]</scope>
    <source>
        <strain evidence="3 4">Hp12</strain>
    </source>
</reference>
<keyword evidence="1" id="KW-0863">Zinc-finger</keyword>
<dbReference type="Proteomes" id="UP000244906">
    <property type="component" value="Unassembled WGS sequence"/>
</dbReference>
<organism evidence="3 4">
    <name type="scientific">Pelagibaculum spongiae</name>
    <dbReference type="NCBI Taxonomy" id="2080658"/>
    <lineage>
        <taxon>Bacteria</taxon>
        <taxon>Pseudomonadati</taxon>
        <taxon>Pseudomonadota</taxon>
        <taxon>Gammaproteobacteria</taxon>
        <taxon>Oceanospirillales</taxon>
        <taxon>Pelagibaculum</taxon>
    </lineage>
</organism>
<keyword evidence="4" id="KW-1185">Reference proteome</keyword>
<keyword evidence="1" id="KW-0862">Zinc</keyword>
<evidence type="ECO:0000256" key="1">
    <source>
        <dbReference type="PROSITE-ProRule" id="PRU00325"/>
    </source>
</evidence>